<evidence type="ECO:0000313" key="3">
    <source>
        <dbReference type="Proteomes" id="UP001399917"/>
    </source>
</evidence>
<dbReference type="RefSeq" id="WP_344846769.1">
    <property type="nucleotide sequence ID" value="NZ_BAABDF010000007.1"/>
</dbReference>
<comment type="caution">
    <text evidence="2">The sequence shown here is derived from an EMBL/GenBank/DDBJ whole genome shotgun (WGS) entry which is preliminary data.</text>
</comment>
<dbReference type="InterPro" id="IPR016032">
    <property type="entry name" value="Sig_transdc_resp-reg_C-effctor"/>
</dbReference>
<evidence type="ECO:0000259" key="1">
    <source>
        <dbReference type="PROSITE" id="PS50043"/>
    </source>
</evidence>
<dbReference type="PROSITE" id="PS50043">
    <property type="entry name" value="HTH_LUXR_2"/>
    <property type="match status" value="1"/>
</dbReference>
<dbReference type="EMBL" id="BAABDF010000007">
    <property type="protein sequence ID" value="GAA3869375.1"/>
    <property type="molecule type" value="Genomic_DNA"/>
</dbReference>
<proteinExistence type="predicted"/>
<accession>A0ABP7K8Q4</accession>
<sequence length="589" mass="65379">MDSERAHPHVDMSDQDRNEAIDRLYDVALDPERYETLLDKWESAVRPLRAQADFSAPRLLDDPMIAGHFHRAGEFLDRIDVGRDGDGIQGILAPFGKVSAFVLDDCLKVRAANSAATERLSLGVNSKLTDLAVNYEDIKAIGGTVRSLLASTGQDTAVLRVRSLTRGHFVVLRLQRCQTAGGVPLVLAASSEVGWPEGFNDILRRAFSLTGAETGVVKSLVECCSVSDIAVQRGRSIDTVRAQIKSILSKTETHSQVELVRLALSVMDMANLTLDTQVEPRLVSKGNGSLESIPFQSITTPDGRRLDYLILGAPKGIPILFLPLDYGLVRWPASAEAEAAKRGWRVIVPVRAGYGQSDMIAKAENFDDAMVEDVLQILETEKVERCPIISMGSDSFYGMQLALRRPDMFTALIACAGVLPMTRREQFERMEKWHRFILAGAKYTPHLLPFMVKAGFLLARKIGKRGFVHAVYGSSPADVETFENPEVFESMVTGSEVALSTTHSAHESFSRMLLGRQNGDWSADVDALKGRLPVIFMNGTDDPQVPRESLQEFEIDHDWIDYRVYEDAGQLIFFRHWPDVLKIVESFLK</sequence>
<dbReference type="SMART" id="SM00421">
    <property type="entry name" value="HTH_LUXR"/>
    <property type="match status" value="1"/>
</dbReference>
<dbReference type="InterPro" id="IPR000792">
    <property type="entry name" value="Tscrpt_reg_LuxR_C"/>
</dbReference>
<name>A0ABP7K8Q4_9RHOB</name>
<gene>
    <name evidence="2" type="ORF">GCM10022404_19310</name>
</gene>
<evidence type="ECO:0000313" key="2">
    <source>
        <dbReference type="EMBL" id="GAA3869375.1"/>
    </source>
</evidence>
<dbReference type="CDD" id="cd06170">
    <property type="entry name" value="LuxR_C_like"/>
    <property type="match status" value="1"/>
</dbReference>
<feature type="domain" description="HTH luxR-type" evidence="1">
    <location>
        <begin position="202"/>
        <end position="267"/>
    </location>
</feature>
<dbReference type="Gene3D" id="1.10.10.10">
    <property type="entry name" value="Winged helix-like DNA-binding domain superfamily/Winged helix DNA-binding domain"/>
    <property type="match status" value="1"/>
</dbReference>
<dbReference type="InterPro" id="IPR029058">
    <property type="entry name" value="AB_hydrolase_fold"/>
</dbReference>
<dbReference type="SUPFAM" id="SSF46894">
    <property type="entry name" value="C-terminal effector domain of the bipartite response regulators"/>
    <property type="match status" value="1"/>
</dbReference>
<protein>
    <submittedName>
        <fullName evidence="2">LuxR C-terminal-related transcriptional regulator</fullName>
    </submittedName>
</protein>
<dbReference type="Gene3D" id="3.40.50.1820">
    <property type="entry name" value="alpha/beta hydrolase"/>
    <property type="match status" value="1"/>
</dbReference>
<dbReference type="InterPro" id="IPR036388">
    <property type="entry name" value="WH-like_DNA-bd_sf"/>
</dbReference>
<keyword evidence="3" id="KW-1185">Reference proteome</keyword>
<dbReference type="SUPFAM" id="SSF53474">
    <property type="entry name" value="alpha/beta-Hydrolases"/>
    <property type="match status" value="1"/>
</dbReference>
<organism evidence="2 3">
    <name type="scientific">Celeribacter arenosi</name>
    <dbReference type="NCBI Taxonomy" id="792649"/>
    <lineage>
        <taxon>Bacteria</taxon>
        <taxon>Pseudomonadati</taxon>
        <taxon>Pseudomonadota</taxon>
        <taxon>Alphaproteobacteria</taxon>
        <taxon>Rhodobacterales</taxon>
        <taxon>Roseobacteraceae</taxon>
        <taxon>Celeribacter</taxon>
    </lineage>
</organism>
<dbReference type="Proteomes" id="UP001399917">
    <property type="component" value="Unassembled WGS sequence"/>
</dbReference>
<reference evidence="3" key="1">
    <citation type="journal article" date="2019" name="Int. J. Syst. Evol. Microbiol.">
        <title>The Global Catalogue of Microorganisms (GCM) 10K type strain sequencing project: providing services to taxonomists for standard genome sequencing and annotation.</title>
        <authorList>
            <consortium name="The Broad Institute Genomics Platform"/>
            <consortium name="The Broad Institute Genome Sequencing Center for Infectious Disease"/>
            <person name="Wu L."/>
            <person name="Ma J."/>
        </authorList>
    </citation>
    <scope>NUCLEOTIDE SEQUENCE [LARGE SCALE GENOMIC DNA]</scope>
    <source>
        <strain evidence="3">JCM 17190</strain>
    </source>
</reference>